<gene>
    <name evidence="1" type="ORF">ACGFZB_03670</name>
</gene>
<reference evidence="1 2" key="1">
    <citation type="submission" date="2024-10" db="EMBL/GenBank/DDBJ databases">
        <title>The Natural Products Discovery Center: Release of the First 8490 Sequenced Strains for Exploring Actinobacteria Biosynthetic Diversity.</title>
        <authorList>
            <person name="Kalkreuter E."/>
            <person name="Kautsar S.A."/>
            <person name="Yang D."/>
            <person name="Bader C.D."/>
            <person name="Teijaro C.N."/>
            <person name="Fluegel L."/>
            <person name="Davis C.M."/>
            <person name="Simpson J.R."/>
            <person name="Lauterbach L."/>
            <person name="Steele A.D."/>
            <person name="Gui C."/>
            <person name="Meng S."/>
            <person name="Li G."/>
            <person name="Viehrig K."/>
            <person name="Ye F."/>
            <person name="Su P."/>
            <person name="Kiefer A.F."/>
            <person name="Nichols A."/>
            <person name="Cepeda A.J."/>
            <person name="Yan W."/>
            <person name="Fan B."/>
            <person name="Jiang Y."/>
            <person name="Adhikari A."/>
            <person name="Zheng C.-J."/>
            <person name="Schuster L."/>
            <person name="Cowan T.M."/>
            <person name="Smanski M.J."/>
            <person name="Chevrette M.G."/>
            <person name="De Carvalho L.P.S."/>
            <person name="Shen B."/>
        </authorList>
    </citation>
    <scope>NUCLEOTIDE SEQUENCE [LARGE SCALE GENOMIC DNA]</scope>
    <source>
        <strain evidence="1 2">NPDC048320</strain>
    </source>
</reference>
<comment type="caution">
    <text evidence="1">The sequence shown here is derived from an EMBL/GenBank/DDBJ whole genome shotgun (WGS) entry which is preliminary data.</text>
</comment>
<dbReference type="Proteomes" id="UP001604267">
    <property type="component" value="Unassembled WGS sequence"/>
</dbReference>
<protein>
    <submittedName>
        <fullName evidence="1">Uncharacterized protein</fullName>
    </submittedName>
</protein>
<dbReference type="RefSeq" id="WP_392815158.1">
    <property type="nucleotide sequence ID" value="NZ_JBICYV010000002.1"/>
</dbReference>
<evidence type="ECO:0000313" key="1">
    <source>
        <dbReference type="EMBL" id="MFG3009551.1"/>
    </source>
</evidence>
<evidence type="ECO:0000313" key="2">
    <source>
        <dbReference type="Proteomes" id="UP001604267"/>
    </source>
</evidence>
<proteinExistence type="predicted"/>
<sequence length="112" mass="10898">MVSLWAASLVGQGEKVQAVVAVFAGVVPSVGSSGAALGGNEGAVDQDHLTAPCHDLPQGAVQARGLCGEHSDQLVAPAADGGLGDVVTAGHVGQALITAQHVGEVVDGARGQ</sequence>
<organism evidence="1 2">
    <name type="scientific">Streptomyces cinerochromogenes</name>
    <dbReference type="NCBI Taxonomy" id="66422"/>
    <lineage>
        <taxon>Bacteria</taxon>
        <taxon>Bacillati</taxon>
        <taxon>Actinomycetota</taxon>
        <taxon>Actinomycetes</taxon>
        <taxon>Kitasatosporales</taxon>
        <taxon>Streptomycetaceae</taxon>
        <taxon>Streptomyces</taxon>
    </lineage>
</organism>
<keyword evidence="2" id="KW-1185">Reference proteome</keyword>
<accession>A0ABW7AYC5</accession>
<name>A0ABW7AYC5_9ACTN</name>
<dbReference type="EMBL" id="JBICYV010000002">
    <property type="protein sequence ID" value="MFG3009551.1"/>
    <property type="molecule type" value="Genomic_DNA"/>
</dbReference>